<dbReference type="PRINTS" id="PR00469">
    <property type="entry name" value="PNDRDTASEII"/>
</dbReference>
<dbReference type="Pfam" id="PF07992">
    <property type="entry name" value="Pyr_redox_2"/>
    <property type="match status" value="1"/>
</dbReference>
<evidence type="ECO:0000256" key="1">
    <source>
        <dbReference type="ARBA" id="ARBA00022630"/>
    </source>
</evidence>
<evidence type="ECO:0000313" key="5">
    <source>
        <dbReference type="Proteomes" id="UP000036356"/>
    </source>
</evidence>
<protein>
    <submittedName>
        <fullName evidence="4">Thioredoxin reductase</fullName>
        <ecNumber evidence="4">1.8.1.9</ecNumber>
    </submittedName>
</protein>
<dbReference type="SUPFAM" id="SSF51905">
    <property type="entry name" value="FAD/NAD(P)-binding domain"/>
    <property type="match status" value="2"/>
</dbReference>
<dbReference type="EMBL" id="LDZY01000017">
    <property type="protein sequence ID" value="KLU64123.1"/>
    <property type="molecule type" value="Genomic_DNA"/>
</dbReference>
<dbReference type="STRING" id="476652.DEAC_c39380"/>
<dbReference type="GO" id="GO:0004791">
    <property type="term" value="F:thioredoxin-disulfide reductase (NADPH) activity"/>
    <property type="evidence" value="ECO:0007669"/>
    <property type="project" value="UniProtKB-EC"/>
</dbReference>
<proteinExistence type="predicted"/>
<sequence>MIYDLIIIGAGPAGISASIYAVSRGLQTLVIEKNQVGGTIRQVSNVTHYSGITENETGKTFATRMYNQAIKAGVVFKFEEVTAVNFEAEIKEIETNKSIYQTKSVIIANGTTPRSLGIPGEQEFIGKGVAYNLSDDLSLYKEKEIFVVGGSDGALKEALFLSTLAKQVNIIHFEEKLGAVIEFTSKAENTLNMKIRLHSRLTNIRGSMSIEKLEITDINTNETEIIEAANSYVFIYAGSTPNSLMYPTVNKENGYIVANERMQTNIPGVYAVGDICKKQVRQIATAVSDGAIAGIQVASYLSGKA</sequence>
<evidence type="ECO:0000313" key="4">
    <source>
        <dbReference type="EMBL" id="KLU64123.1"/>
    </source>
</evidence>
<dbReference type="PANTHER" id="PTHR48105">
    <property type="entry name" value="THIOREDOXIN REDUCTASE 1-RELATED-RELATED"/>
    <property type="match status" value="1"/>
</dbReference>
<dbReference type="RefSeq" id="WP_047811714.1">
    <property type="nucleotide sequence ID" value="NZ_LDZY01000017.1"/>
</dbReference>
<reference evidence="4 5" key="1">
    <citation type="submission" date="2015-06" db="EMBL/GenBank/DDBJ databases">
        <title>Draft genome of the moderately acidophilic sulfate reducer Candidatus Desulfosporosinus acididurans strain M1.</title>
        <authorList>
            <person name="Poehlein A."/>
            <person name="Petzsch P."/>
            <person name="Johnson B.D."/>
            <person name="Schloemann M."/>
            <person name="Daniel R."/>
            <person name="Muehling M."/>
        </authorList>
    </citation>
    <scope>NUCLEOTIDE SEQUENCE [LARGE SCALE GENOMIC DNA]</scope>
    <source>
        <strain evidence="4 5">M1</strain>
    </source>
</reference>
<dbReference type="PATRIC" id="fig|476652.3.peg.4170"/>
<keyword evidence="2 4" id="KW-0560">Oxidoreductase</keyword>
<gene>
    <name evidence="4" type="primary">trxB_4</name>
    <name evidence="4" type="ORF">DEAC_c39380</name>
</gene>
<comment type="caution">
    <text evidence="4">The sequence shown here is derived from an EMBL/GenBank/DDBJ whole genome shotgun (WGS) entry which is preliminary data.</text>
</comment>
<keyword evidence="1" id="KW-0285">Flavoprotein</keyword>
<dbReference type="InterPro" id="IPR036188">
    <property type="entry name" value="FAD/NAD-bd_sf"/>
</dbReference>
<accession>A0A0J1FMD7</accession>
<dbReference type="InterPro" id="IPR050097">
    <property type="entry name" value="Ferredoxin-NADP_redctase_2"/>
</dbReference>
<dbReference type="Gene3D" id="3.50.50.60">
    <property type="entry name" value="FAD/NAD(P)-binding domain"/>
    <property type="match status" value="2"/>
</dbReference>
<keyword evidence="5" id="KW-1185">Reference proteome</keyword>
<name>A0A0J1FMD7_9FIRM</name>
<dbReference type="PRINTS" id="PR00368">
    <property type="entry name" value="FADPNR"/>
</dbReference>
<dbReference type="EC" id="1.8.1.9" evidence="4"/>
<dbReference type="InterPro" id="IPR023753">
    <property type="entry name" value="FAD/NAD-binding_dom"/>
</dbReference>
<dbReference type="AlphaFoldDB" id="A0A0J1FMD7"/>
<dbReference type="Proteomes" id="UP000036356">
    <property type="component" value="Unassembled WGS sequence"/>
</dbReference>
<organism evidence="4 5">
    <name type="scientific">Desulfosporosinus acididurans</name>
    <dbReference type="NCBI Taxonomy" id="476652"/>
    <lineage>
        <taxon>Bacteria</taxon>
        <taxon>Bacillati</taxon>
        <taxon>Bacillota</taxon>
        <taxon>Clostridia</taxon>
        <taxon>Eubacteriales</taxon>
        <taxon>Desulfitobacteriaceae</taxon>
        <taxon>Desulfosporosinus</taxon>
    </lineage>
</organism>
<evidence type="ECO:0000256" key="2">
    <source>
        <dbReference type="ARBA" id="ARBA00023002"/>
    </source>
</evidence>
<feature type="domain" description="FAD/NAD(P)-binding" evidence="3">
    <location>
        <begin position="3"/>
        <end position="290"/>
    </location>
</feature>
<evidence type="ECO:0000259" key="3">
    <source>
        <dbReference type="Pfam" id="PF07992"/>
    </source>
</evidence>